<accession>A0A1E2S0H5</accession>
<dbReference type="Proteomes" id="UP000095087">
    <property type="component" value="Unassembled WGS sequence"/>
</dbReference>
<evidence type="ECO:0000313" key="3">
    <source>
        <dbReference type="Proteomes" id="UP000095087"/>
    </source>
</evidence>
<dbReference type="EMBL" id="MASI01000002">
    <property type="protein sequence ID" value="ODA67900.1"/>
    <property type="molecule type" value="Genomic_DNA"/>
</dbReference>
<sequence>MMSVDKQSPTAPYEEQAKQILKAELKRRGITYAQLAERLGAVGAKESERNIANKISRGSFTAAFFMMCMDVIGANSLTLKA</sequence>
<gene>
    <name evidence="2" type="ORF">A7A08_01067</name>
</gene>
<protein>
    <recommendedName>
        <fullName evidence="1">DUF6471 domain-containing protein</fullName>
    </recommendedName>
</protein>
<dbReference type="Pfam" id="PF20075">
    <property type="entry name" value="DUF6471"/>
    <property type="match status" value="1"/>
</dbReference>
<reference evidence="2 3" key="1">
    <citation type="submission" date="2016-07" db="EMBL/GenBank/DDBJ databases">
        <title>Draft genome sequence of Methyloligella halotolerans C2T (VKM B-2706T=CCUG 61687T=DSM 25045T), a halotolerant polyhydroxybutyrate accumulating methylotroph.</title>
        <authorList>
            <person name="Vasilenko O.V."/>
            <person name="Doronina N.V."/>
            <person name="Poroshina M.N."/>
            <person name="Tarlachkov S.V."/>
            <person name="Trotsenko Y.A."/>
        </authorList>
    </citation>
    <scope>NUCLEOTIDE SEQUENCE [LARGE SCALE GENOMIC DNA]</scope>
    <source>
        <strain evidence="2 3">VKM B-2706</strain>
    </source>
</reference>
<evidence type="ECO:0000259" key="1">
    <source>
        <dbReference type="Pfam" id="PF20075"/>
    </source>
</evidence>
<comment type="caution">
    <text evidence="2">The sequence shown here is derived from an EMBL/GenBank/DDBJ whole genome shotgun (WGS) entry which is preliminary data.</text>
</comment>
<organism evidence="2 3">
    <name type="scientific">Methyloligella halotolerans</name>
    <dbReference type="NCBI Taxonomy" id="1177755"/>
    <lineage>
        <taxon>Bacteria</taxon>
        <taxon>Pseudomonadati</taxon>
        <taxon>Pseudomonadota</taxon>
        <taxon>Alphaproteobacteria</taxon>
        <taxon>Hyphomicrobiales</taxon>
        <taxon>Hyphomicrobiaceae</taxon>
        <taxon>Methyloligella</taxon>
    </lineage>
</organism>
<dbReference type="InterPro" id="IPR045526">
    <property type="entry name" value="DUF6471"/>
</dbReference>
<keyword evidence="3" id="KW-1185">Reference proteome</keyword>
<feature type="domain" description="DUF6471" evidence="1">
    <location>
        <begin position="13"/>
        <end position="76"/>
    </location>
</feature>
<proteinExistence type="predicted"/>
<name>A0A1E2S0H5_9HYPH</name>
<dbReference type="PATRIC" id="fig|1177755.3.peg.1070"/>
<evidence type="ECO:0000313" key="2">
    <source>
        <dbReference type="EMBL" id="ODA67900.1"/>
    </source>
</evidence>
<dbReference type="AlphaFoldDB" id="A0A1E2S0H5"/>